<keyword evidence="2" id="KW-1185">Reference proteome</keyword>
<dbReference type="AlphaFoldDB" id="A0A0N5D2F9"/>
<evidence type="ECO:0000313" key="3">
    <source>
        <dbReference type="WBParaSite" id="TCLT_0000706901-mRNA-1"/>
    </source>
</evidence>
<dbReference type="WBParaSite" id="TCLT_0000706901-mRNA-1">
    <property type="protein sequence ID" value="TCLT_0000706901-mRNA-1"/>
    <property type="gene ID" value="TCLT_0000706901"/>
</dbReference>
<proteinExistence type="predicted"/>
<sequence length="331" mass="37694">MMALFDIRTKFVVKKSTNIRKIYCPQLMVLDVSSEAVYDECKQKMRLAVHNKRCDISIASSLLTNKAQFTASLIHHFPRCGGRASYGDVILEYTPQLPAPDTMRIRLYIAYPKDKKEWYNESCLQRAGLIALMVQTFIAVELSIFNGNNPNDLRPLIPHFDVMWSNQQAGPNLTEMTPSIALLELDKTAAELAHERCLARYIRSRLSFLKELNSNELLHLVFLLCPHDAEEYGEEKLETYLDVTVIKSPAFYLLPTVASEVHRFLRDVNIACFPSKNQQLRVVGWVNNSYTLRFTKGGIVASYLSGVIHEVGHLLKIPHTNSGIMRDGKKF</sequence>
<protein>
    <submittedName>
        <fullName evidence="3">Metalloprotease</fullName>
    </submittedName>
</protein>
<organism evidence="3">
    <name type="scientific">Thelazia callipaeda</name>
    <name type="common">Oriental eyeworm</name>
    <name type="synonym">Parasitic nematode</name>
    <dbReference type="NCBI Taxonomy" id="103827"/>
    <lineage>
        <taxon>Eukaryota</taxon>
        <taxon>Metazoa</taxon>
        <taxon>Ecdysozoa</taxon>
        <taxon>Nematoda</taxon>
        <taxon>Chromadorea</taxon>
        <taxon>Rhabditida</taxon>
        <taxon>Spirurina</taxon>
        <taxon>Spiruromorpha</taxon>
        <taxon>Thelazioidea</taxon>
        <taxon>Thelaziidae</taxon>
        <taxon>Thelazia</taxon>
    </lineage>
</organism>
<dbReference type="Proteomes" id="UP000276776">
    <property type="component" value="Unassembled WGS sequence"/>
</dbReference>
<reference evidence="1 2" key="2">
    <citation type="submission" date="2018-11" db="EMBL/GenBank/DDBJ databases">
        <authorList>
            <consortium name="Pathogen Informatics"/>
        </authorList>
    </citation>
    <scope>NUCLEOTIDE SEQUENCE [LARGE SCALE GENOMIC DNA]</scope>
</reference>
<evidence type="ECO:0000313" key="2">
    <source>
        <dbReference type="Proteomes" id="UP000276776"/>
    </source>
</evidence>
<accession>A0A0N5D2F9</accession>
<evidence type="ECO:0000313" key="1">
    <source>
        <dbReference type="EMBL" id="VDN04478.1"/>
    </source>
</evidence>
<dbReference type="EMBL" id="UYYF01004470">
    <property type="protein sequence ID" value="VDN04478.1"/>
    <property type="molecule type" value="Genomic_DNA"/>
</dbReference>
<reference evidence="3" key="1">
    <citation type="submission" date="2017-02" db="UniProtKB">
        <authorList>
            <consortium name="WormBaseParasite"/>
        </authorList>
    </citation>
    <scope>IDENTIFICATION</scope>
</reference>
<gene>
    <name evidence="1" type="ORF">TCLT_LOCUS7058</name>
</gene>
<name>A0A0N5D2F9_THECL</name>
<dbReference type="OrthoDB" id="74460at2759"/>